<feature type="active site" description="Proton acceptor" evidence="8">
    <location>
        <position position="61"/>
    </location>
</feature>
<keyword evidence="10" id="KW-0472">Membrane</keyword>
<comment type="similarity">
    <text evidence="2">Belongs to the glycosyltransferase group 1 family. Glycosyltransferase 30 subfamily.</text>
</comment>
<feature type="site" description="Transition state stabilizer" evidence="9">
    <location>
        <position position="139"/>
    </location>
</feature>
<dbReference type="InterPro" id="IPR038107">
    <property type="entry name" value="Glycos_transf_N_sf"/>
</dbReference>
<proteinExistence type="inferred from homology"/>
<dbReference type="GO" id="GO:0009244">
    <property type="term" value="P:lipopolysaccharide core region biosynthetic process"/>
    <property type="evidence" value="ECO:0007669"/>
    <property type="project" value="UniProtKB-UniRule"/>
</dbReference>
<reference evidence="13" key="1">
    <citation type="submission" date="2016-10" db="EMBL/GenBank/DDBJ databases">
        <authorList>
            <person name="Varghese N."/>
            <person name="Submissions S."/>
        </authorList>
    </citation>
    <scope>NUCLEOTIDE SEQUENCE [LARGE SCALE GENOMIC DNA]</scope>
    <source>
        <strain evidence="13">AAP</strain>
    </source>
</reference>
<evidence type="ECO:0000313" key="12">
    <source>
        <dbReference type="EMBL" id="SDL58960.1"/>
    </source>
</evidence>
<dbReference type="UniPathway" id="UPA00958"/>
<dbReference type="InterPro" id="IPR039901">
    <property type="entry name" value="Kdotransferase"/>
</dbReference>
<dbReference type="SUPFAM" id="SSF53756">
    <property type="entry name" value="UDP-Glycosyltransferase/glycogen phosphorylase"/>
    <property type="match status" value="1"/>
</dbReference>
<keyword evidence="10" id="KW-1003">Cell membrane</keyword>
<evidence type="ECO:0000256" key="5">
    <source>
        <dbReference type="ARBA" id="ARBA00022679"/>
    </source>
</evidence>
<dbReference type="EMBL" id="FNGH01000005">
    <property type="protein sequence ID" value="SDL58960.1"/>
    <property type="molecule type" value="Genomic_DNA"/>
</dbReference>
<dbReference type="STRING" id="48727.SAMN05192555_105212"/>
<evidence type="ECO:0000256" key="4">
    <source>
        <dbReference type="ARBA" id="ARBA00019077"/>
    </source>
</evidence>
<dbReference type="RefSeq" id="WP_089658038.1">
    <property type="nucleotide sequence ID" value="NZ_FNGH01000005.1"/>
</dbReference>
<comment type="function">
    <text evidence="10">Involved in lipopolysaccharide (LPS) biosynthesis. Catalyzes the transfer of 3-deoxy-D-manno-octulosonate (Kdo) residue(s) from CMP-Kdo to lipid IV(A), the tetraacyldisaccharide-1,4'-bisphosphate precursor of lipid A.</text>
</comment>
<evidence type="ECO:0000259" key="11">
    <source>
        <dbReference type="Pfam" id="PF04413"/>
    </source>
</evidence>
<dbReference type="Gene3D" id="3.40.50.11720">
    <property type="entry name" value="3-Deoxy-D-manno-octulosonic-acid transferase, N-terminal domain"/>
    <property type="match status" value="1"/>
</dbReference>
<evidence type="ECO:0000256" key="10">
    <source>
        <dbReference type="RuleBase" id="RU365103"/>
    </source>
</evidence>
<evidence type="ECO:0000256" key="6">
    <source>
        <dbReference type="ARBA" id="ARBA00031445"/>
    </source>
</evidence>
<keyword evidence="5 10" id="KW-0808">Transferase</keyword>
<name>A0A1G9LAG7_9GAMM</name>
<evidence type="ECO:0000256" key="1">
    <source>
        <dbReference type="ARBA" id="ARBA00004713"/>
    </source>
</evidence>
<dbReference type="InterPro" id="IPR007507">
    <property type="entry name" value="Glycos_transf_N"/>
</dbReference>
<dbReference type="NCBIfam" id="NF004388">
    <property type="entry name" value="PRK05749.1-4"/>
    <property type="match status" value="1"/>
</dbReference>
<evidence type="ECO:0000256" key="7">
    <source>
        <dbReference type="ARBA" id="ARBA00049183"/>
    </source>
</evidence>
<dbReference type="Gene3D" id="3.40.50.2000">
    <property type="entry name" value="Glycogen Phosphorylase B"/>
    <property type="match status" value="1"/>
</dbReference>
<comment type="catalytic activity">
    <reaction evidence="7 10">
        <text>lipid IVA (E. coli) + CMP-3-deoxy-beta-D-manno-octulosonate = alpha-Kdo-(2-&gt;6)-lipid IVA (E. coli) + CMP + H(+)</text>
        <dbReference type="Rhea" id="RHEA:28066"/>
        <dbReference type="ChEBI" id="CHEBI:15378"/>
        <dbReference type="ChEBI" id="CHEBI:58603"/>
        <dbReference type="ChEBI" id="CHEBI:60364"/>
        <dbReference type="ChEBI" id="CHEBI:60377"/>
        <dbReference type="ChEBI" id="CHEBI:85987"/>
        <dbReference type="EC" id="2.4.99.12"/>
    </reaction>
</comment>
<dbReference type="GO" id="GO:0009245">
    <property type="term" value="P:lipid A biosynthetic process"/>
    <property type="evidence" value="ECO:0007669"/>
    <property type="project" value="TreeGrafter"/>
</dbReference>
<keyword evidence="13" id="KW-1185">Reference proteome</keyword>
<dbReference type="AlphaFoldDB" id="A0A1G9LAG7"/>
<dbReference type="FunFam" id="3.40.50.2000:FF:000032">
    <property type="entry name" value="3-deoxy-D-manno-octulosonic acid transferase"/>
    <property type="match status" value="1"/>
</dbReference>
<dbReference type="EC" id="2.4.99.12" evidence="3 10"/>
<evidence type="ECO:0000256" key="2">
    <source>
        <dbReference type="ARBA" id="ARBA00006380"/>
    </source>
</evidence>
<keyword evidence="10" id="KW-0448">Lipopolysaccharide biosynthesis</keyword>
<organism evidence="12 13">
    <name type="scientific">Franzmannia pantelleriensis</name>
    <dbReference type="NCBI Taxonomy" id="48727"/>
    <lineage>
        <taxon>Bacteria</taxon>
        <taxon>Pseudomonadati</taxon>
        <taxon>Pseudomonadota</taxon>
        <taxon>Gammaproteobacteria</taxon>
        <taxon>Oceanospirillales</taxon>
        <taxon>Halomonadaceae</taxon>
        <taxon>Franzmannia</taxon>
    </lineage>
</organism>
<feature type="site" description="Transition state stabilizer" evidence="9">
    <location>
        <position position="217"/>
    </location>
</feature>
<comment type="pathway">
    <text evidence="1 10">Bacterial outer membrane biogenesis; LPS core biosynthesis.</text>
</comment>
<dbReference type="Pfam" id="PF04413">
    <property type="entry name" value="Glycos_transf_N"/>
    <property type="match status" value="1"/>
</dbReference>
<dbReference type="Proteomes" id="UP000199107">
    <property type="component" value="Unassembled WGS sequence"/>
</dbReference>
<evidence type="ECO:0000256" key="9">
    <source>
        <dbReference type="PIRSR" id="PIRSR639901-2"/>
    </source>
</evidence>
<evidence type="ECO:0000256" key="8">
    <source>
        <dbReference type="PIRSR" id="PIRSR639901-1"/>
    </source>
</evidence>
<dbReference type="GO" id="GO:0043842">
    <property type="term" value="F:Kdo transferase activity"/>
    <property type="evidence" value="ECO:0007669"/>
    <property type="project" value="UniProtKB-EC"/>
</dbReference>
<sequence length="431" mass="46620">MAAGKPWARGLYSAALALLAPLIWRRVWREQRPGRPRRERLGLMAPPPRPSLWLHCASLGEIQAARPLIEALLDDYPAHHLTVTTMTATGAERVEAMIAARREASLATRLHHRFLPLDFPGAARRFVARLSPALAIVFETELWPNLLVACRRRGIPLAVVNGRLSPQAFARYRRIRPLMQDALCGIDWLAAKSAQDLARFRALGMDAARSQAVGSLKFDISVAPELRSEAETLRVTLGDRPVWIAGSTHPGEDQQLLEAHALLRRSHRNALLVLVPRHPQRFDAVAALCEAHGMPAPRRSLGQLPPRDAAVYLGDTLGELTLLYGAADLAFVGGSLVPVGGHNLLEPAAMGTPVLSGEQLANFQDVAAVLDDADALVRVADAAGLASTLAALFDDEAERLRLGEAGQRVVAANRGALASTREGLARLLPAE</sequence>
<protein>
    <recommendedName>
        <fullName evidence="4 10">3-deoxy-D-manno-octulosonic acid transferase</fullName>
        <shortName evidence="10">Kdo transferase</shortName>
        <ecNumber evidence="3 10">2.4.99.12</ecNumber>
    </recommendedName>
    <alternativeName>
        <fullName evidence="6 10">Lipid IV(A) 3-deoxy-D-manno-octulosonic acid transferase</fullName>
    </alternativeName>
</protein>
<accession>A0A1G9LAG7</accession>
<dbReference type="OrthoDB" id="9789797at2"/>
<gene>
    <name evidence="12" type="ORF">SAMN05192555_105212</name>
</gene>
<evidence type="ECO:0000313" key="13">
    <source>
        <dbReference type="Proteomes" id="UP000199107"/>
    </source>
</evidence>
<dbReference type="GO" id="GO:0005886">
    <property type="term" value="C:plasma membrane"/>
    <property type="evidence" value="ECO:0007669"/>
    <property type="project" value="UniProtKB-SubCell"/>
</dbReference>
<feature type="domain" description="3-deoxy-D-manno-octulosonic-acid transferase N-terminal" evidence="11">
    <location>
        <begin position="38"/>
        <end position="220"/>
    </location>
</feature>
<comment type="subcellular location">
    <subcellularLocation>
        <location evidence="10">Cell membrane</location>
    </subcellularLocation>
</comment>
<dbReference type="PANTHER" id="PTHR42755:SF1">
    <property type="entry name" value="3-DEOXY-D-MANNO-OCTULOSONIC ACID TRANSFERASE, MITOCHONDRIAL-RELATED"/>
    <property type="match status" value="1"/>
</dbReference>
<evidence type="ECO:0000256" key="3">
    <source>
        <dbReference type="ARBA" id="ARBA00012621"/>
    </source>
</evidence>
<dbReference type="PANTHER" id="PTHR42755">
    <property type="entry name" value="3-DEOXY-MANNO-OCTULOSONATE CYTIDYLYLTRANSFERASE"/>
    <property type="match status" value="1"/>
</dbReference>